<keyword evidence="1" id="KW-0808">Transferase</keyword>
<dbReference type="PANTHER" id="PTHR21485:SF6">
    <property type="entry name" value="N-ACYLNEURAMINATE CYTIDYLYLTRANSFERASE-RELATED"/>
    <property type="match status" value="1"/>
</dbReference>
<keyword evidence="2" id="KW-1185">Reference proteome</keyword>
<dbReference type="CDD" id="cd02513">
    <property type="entry name" value="CMP-NeuAc_Synthase"/>
    <property type="match status" value="1"/>
</dbReference>
<dbReference type="eggNOG" id="COG1083">
    <property type="taxonomic scope" value="Bacteria"/>
</dbReference>
<proteinExistence type="predicted"/>
<dbReference type="Pfam" id="PF02348">
    <property type="entry name" value="CTP_transf_3"/>
    <property type="match status" value="1"/>
</dbReference>
<dbReference type="SUPFAM" id="SSF53448">
    <property type="entry name" value="Nucleotide-diphospho-sugar transferases"/>
    <property type="match status" value="1"/>
</dbReference>
<evidence type="ECO:0000313" key="1">
    <source>
        <dbReference type="EMBL" id="ADZ92558.1"/>
    </source>
</evidence>
<accession>F2K4B7</accession>
<dbReference type="Proteomes" id="UP000001062">
    <property type="component" value="Chromosome"/>
</dbReference>
<reference evidence="1 2" key="1">
    <citation type="journal article" date="2012" name="Stand. Genomic Sci.">
        <title>Complete genome sequence of the melanogenic marine bacterium Marinomonas mediterranea type strain (MMB-1(T)).</title>
        <authorList>
            <person name="Lucas-Elio P."/>
            <person name="Goodwin L."/>
            <person name="Woyke T."/>
            <person name="Pitluck S."/>
            <person name="Nolan M."/>
            <person name="Kyrpides N.C."/>
            <person name="Detter J.C."/>
            <person name="Copeland A."/>
            <person name="Teshima H."/>
            <person name="Bruce D."/>
            <person name="Detter C."/>
            <person name="Tapia R."/>
            <person name="Han S."/>
            <person name="Land M.L."/>
            <person name="Ivanova N."/>
            <person name="Mikhailova N."/>
            <person name="Johnston A.W."/>
            <person name="Sanchez-Amat A."/>
        </authorList>
    </citation>
    <scope>NUCLEOTIDE SEQUENCE [LARGE SCALE GENOMIC DNA]</scope>
    <source>
        <strain evidence="2">ATCC 700492 / JCM 21426 / NBRC 103028 / MMB-1</strain>
    </source>
</reference>
<keyword evidence="1" id="KW-0548">Nucleotidyltransferase</keyword>
<protein>
    <submittedName>
        <fullName evidence="1">Acylneuraminate cytidylyltransferase</fullName>
    </submittedName>
</protein>
<dbReference type="HOGENOM" id="CLU_042930_1_1_6"/>
<organism evidence="1 2">
    <name type="scientific">Marinomonas mediterranea (strain ATCC 700492 / JCM 21426 / NBRC 103028 / MMB-1)</name>
    <dbReference type="NCBI Taxonomy" id="717774"/>
    <lineage>
        <taxon>Bacteria</taxon>
        <taxon>Pseudomonadati</taxon>
        <taxon>Pseudomonadota</taxon>
        <taxon>Gammaproteobacteria</taxon>
        <taxon>Oceanospirillales</taxon>
        <taxon>Oceanospirillaceae</taxon>
        <taxon>Marinomonas</taxon>
    </lineage>
</organism>
<dbReference type="STRING" id="717774.Marme_3342"/>
<dbReference type="GO" id="GO:0008781">
    <property type="term" value="F:N-acylneuraminate cytidylyltransferase activity"/>
    <property type="evidence" value="ECO:0007669"/>
    <property type="project" value="TreeGrafter"/>
</dbReference>
<dbReference type="InterPro" id="IPR050793">
    <property type="entry name" value="CMP-NeuNAc_synthase"/>
</dbReference>
<dbReference type="KEGG" id="mme:Marme_3342"/>
<dbReference type="Gene3D" id="3.90.550.10">
    <property type="entry name" value="Spore Coat Polysaccharide Biosynthesis Protein SpsA, Chain A"/>
    <property type="match status" value="1"/>
</dbReference>
<sequence>MRKVFAFIFARGGSKGVKKKNIRVLGEKPLICWSIDLANRMEFVDSTYVSTDDSEISEVSTRNGAMLIKRPDYLASDSAPEWLAWQHAVNYLIEEGSATPNDIFISLPATSPLRTYDDINGAYQKYVEVDSDIVVTGVLSHRNPYFNMLKKGDSGYGLVIPSDVSRRQDAPECYDITTVCYVTSFKHIQSAKGVLDGKVELHSVSQRSALDIDTEQDFRLAEFLLQEMV</sequence>
<dbReference type="PANTHER" id="PTHR21485">
    <property type="entry name" value="HAD SUPERFAMILY MEMBERS CMAS AND KDSC"/>
    <property type="match status" value="1"/>
</dbReference>
<evidence type="ECO:0000313" key="2">
    <source>
        <dbReference type="Proteomes" id="UP000001062"/>
    </source>
</evidence>
<name>F2K4B7_MARM1</name>
<dbReference type="AlphaFoldDB" id="F2K4B7"/>
<dbReference type="InterPro" id="IPR003329">
    <property type="entry name" value="Cytidylyl_trans"/>
</dbReference>
<dbReference type="EMBL" id="CP002583">
    <property type="protein sequence ID" value="ADZ92558.1"/>
    <property type="molecule type" value="Genomic_DNA"/>
</dbReference>
<dbReference type="PATRIC" id="fig|717774.3.peg.3440"/>
<gene>
    <name evidence="1" type="ordered locus">Marme_3342</name>
</gene>
<dbReference type="InterPro" id="IPR029044">
    <property type="entry name" value="Nucleotide-diphossugar_trans"/>
</dbReference>